<organism evidence="1 2">
    <name type="scientific">Trifolium pratense</name>
    <name type="common">Red clover</name>
    <dbReference type="NCBI Taxonomy" id="57577"/>
    <lineage>
        <taxon>Eukaryota</taxon>
        <taxon>Viridiplantae</taxon>
        <taxon>Streptophyta</taxon>
        <taxon>Embryophyta</taxon>
        <taxon>Tracheophyta</taxon>
        <taxon>Spermatophyta</taxon>
        <taxon>Magnoliopsida</taxon>
        <taxon>eudicotyledons</taxon>
        <taxon>Gunneridae</taxon>
        <taxon>Pentapetalae</taxon>
        <taxon>rosids</taxon>
        <taxon>fabids</taxon>
        <taxon>Fabales</taxon>
        <taxon>Fabaceae</taxon>
        <taxon>Papilionoideae</taxon>
        <taxon>50 kb inversion clade</taxon>
        <taxon>NPAAA clade</taxon>
        <taxon>Hologalegina</taxon>
        <taxon>IRL clade</taxon>
        <taxon>Trifolieae</taxon>
        <taxon>Trifolium</taxon>
    </lineage>
</organism>
<dbReference type="Proteomes" id="UP000236291">
    <property type="component" value="Unassembled WGS sequence"/>
</dbReference>
<dbReference type="EMBL" id="ASHM01234177">
    <property type="protein sequence ID" value="PNX68772.1"/>
    <property type="molecule type" value="Genomic_DNA"/>
</dbReference>
<accession>A0A2K3KR58</accession>
<gene>
    <name evidence="1" type="ORF">L195_g064133</name>
</gene>
<reference evidence="1 2" key="2">
    <citation type="journal article" date="2017" name="Front. Plant Sci.">
        <title>Gene Classification and Mining of Molecular Markers Useful in Red Clover (Trifolium pratense) Breeding.</title>
        <authorList>
            <person name="Istvanek J."/>
            <person name="Dluhosova J."/>
            <person name="Dluhos P."/>
            <person name="Patkova L."/>
            <person name="Nedelnik J."/>
            <person name="Repkova J."/>
        </authorList>
    </citation>
    <scope>NUCLEOTIDE SEQUENCE [LARGE SCALE GENOMIC DNA]</scope>
    <source>
        <strain evidence="2">cv. Tatra</strain>
        <tissue evidence="1">Young leaves</tissue>
    </source>
</reference>
<evidence type="ECO:0000313" key="2">
    <source>
        <dbReference type="Proteomes" id="UP000236291"/>
    </source>
</evidence>
<dbReference type="AlphaFoldDB" id="A0A2K3KR58"/>
<feature type="non-terminal residue" evidence="1">
    <location>
        <position position="1"/>
    </location>
</feature>
<comment type="caution">
    <text evidence="1">The sequence shown here is derived from an EMBL/GenBank/DDBJ whole genome shotgun (WGS) entry which is preliminary data.</text>
</comment>
<protein>
    <submittedName>
        <fullName evidence="1">Uncharacterized protein</fullName>
    </submittedName>
</protein>
<evidence type="ECO:0000313" key="1">
    <source>
        <dbReference type="EMBL" id="PNX68772.1"/>
    </source>
</evidence>
<name>A0A2K3KR58_TRIPR</name>
<sequence>PPKTVHRGRESISAVMQIPTITNTRPQSWMMGVQAMANTIKACGRRKCSD</sequence>
<proteinExistence type="predicted"/>
<reference evidence="1 2" key="1">
    <citation type="journal article" date="2014" name="Am. J. Bot.">
        <title>Genome assembly and annotation for red clover (Trifolium pratense; Fabaceae).</title>
        <authorList>
            <person name="Istvanek J."/>
            <person name="Jaros M."/>
            <person name="Krenek A."/>
            <person name="Repkova J."/>
        </authorList>
    </citation>
    <scope>NUCLEOTIDE SEQUENCE [LARGE SCALE GENOMIC DNA]</scope>
    <source>
        <strain evidence="2">cv. Tatra</strain>
        <tissue evidence="1">Young leaves</tissue>
    </source>
</reference>